<accession>A0A2A5J0V6</accession>
<organism evidence="2 3">
    <name type="scientific">Bacillus pumilus</name>
    <name type="common">Bacillus mesentericus</name>
    <dbReference type="NCBI Taxonomy" id="1408"/>
    <lineage>
        <taxon>Bacteria</taxon>
        <taxon>Bacillati</taxon>
        <taxon>Bacillota</taxon>
        <taxon>Bacilli</taxon>
        <taxon>Bacillales</taxon>
        <taxon>Bacillaceae</taxon>
        <taxon>Bacillus</taxon>
    </lineage>
</organism>
<protein>
    <submittedName>
        <fullName evidence="2">Hydantoin utilization protein B</fullName>
    </submittedName>
</protein>
<dbReference type="PANTHER" id="PTHR11365">
    <property type="entry name" value="5-OXOPROLINASE RELATED"/>
    <property type="match status" value="1"/>
</dbReference>
<feature type="domain" description="Hydantoinase B/oxoprolinase" evidence="1">
    <location>
        <begin position="4"/>
        <end position="530"/>
    </location>
</feature>
<dbReference type="InterPro" id="IPR045079">
    <property type="entry name" value="Oxoprolinase-like"/>
</dbReference>
<dbReference type="GO" id="GO:0017168">
    <property type="term" value="F:5-oxoprolinase (ATP-hydrolyzing) activity"/>
    <property type="evidence" value="ECO:0007669"/>
    <property type="project" value="TreeGrafter"/>
</dbReference>
<dbReference type="GO" id="GO:0005829">
    <property type="term" value="C:cytosol"/>
    <property type="evidence" value="ECO:0007669"/>
    <property type="project" value="TreeGrafter"/>
</dbReference>
<evidence type="ECO:0000259" key="1">
    <source>
        <dbReference type="Pfam" id="PF02538"/>
    </source>
</evidence>
<dbReference type="PANTHER" id="PTHR11365:SF23">
    <property type="entry name" value="HYPOTHETICAL 5-OXOPROLINASE (EUROFUNG)-RELATED"/>
    <property type="match status" value="1"/>
</dbReference>
<evidence type="ECO:0000313" key="3">
    <source>
        <dbReference type="Proteomes" id="UP000228754"/>
    </source>
</evidence>
<dbReference type="AlphaFoldDB" id="A0A2A5J0V6"/>
<evidence type="ECO:0000313" key="2">
    <source>
        <dbReference type="EMBL" id="PCK23215.1"/>
    </source>
</evidence>
<name>A0A2A5J0V6_BACPU</name>
<gene>
    <name evidence="2" type="ORF">CEY02_01785</name>
</gene>
<reference evidence="2 3" key="1">
    <citation type="submission" date="2017-06" db="EMBL/GenBank/DDBJ databases">
        <title>Draft Genome Sequence of Bacillus sp Strain 36R Isolated from saline sediment at Atanasia, Sonora, Mexico.</title>
        <authorList>
            <person name="Sanchez Diaz R."/>
            <person name="Quiroz Macias M.E."/>
            <person name="Ibarra Gamez J.C."/>
            <person name="Enciso Ibarra J."/>
            <person name="Gomez Gil B."/>
            <person name="Galaviz Silva L."/>
        </authorList>
    </citation>
    <scope>NUCLEOTIDE SEQUENCE [LARGE SCALE GENOMIC DNA]</scope>
    <source>
        <strain evidence="2 3">36R_ATNSAL</strain>
    </source>
</reference>
<dbReference type="GO" id="GO:0006749">
    <property type="term" value="P:glutathione metabolic process"/>
    <property type="evidence" value="ECO:0007669"/>
    <property type="project" value="TreeGrafter"/>
</dbReference>
<dbReference type="Pfam" id="PF02538">
    <property type="entry name" value="Hydantoinase_B"/>
    <property type="match status" value="1"/>
</dbReference>
<dbReference type="EMBL" id="NKHG01000010">
    <property type="protein sequence ID" value="PCK23215.1"/>
    <property type="molecule type" value="Genomic_DNA"/>
</dbReference>
<sequence length="663" mass="72969">MKTDPAKLEMMRSYFNAIASGMGHVIERTSFTTFVKESADFATALATPSGDFFVYPKTVGVTIFLGLSLKKAIEESGPMQPGDVIITNDPYTTDGLATHLPDVHIIKPIFIDDEIVSYAWSFVHVSDVGGLVPSSISPTATDVHQEGLRIPPVKIYEAGKENQVVRTFLRANSRASHLNDGDINAMIAAVNTADIRLKEMIEKFGENEVKQGMLDLLEQAEDRAGKVIEAIPDGTSEFADYLDDDMISDVPIRLKIKLTVKGRQLTLDFSECDPQVKTAFNLVTNGQKHSFLYQGLINYIISKDPFIPINGGITYPIEVISPKGTLVHPEYPASVGIRHSITMRLYNVVLGAIGKLLPEAVPAAGAGQSAIVVLSVPDDQTGGRKMSVVEPLGGGGGAQKGADGVDGIDHSSGFLKNTPIESLEQHIDIHVHRYEFLPNTGGAGENRGGHAIGLEFEMTRPESMVTARGMERMKFQPWGLMGGRAGAVGEVKRITPNGEKQDQPKIDVLRLEKGDIVQLISPSGGGWGNPFARKKEKVLQEVEAGLLSEERALQQYGVKVYLDHNEWKIDEEQTSRLREKVYDEVSADVMWDFGNERAAYEKVWTDEASSELAIQLRSYPANERTHYKHAVHAYFRHRDEPLTKTDIMKALRQMNQQKGGNES</sequence>
<dbReference type="OrthoDB" id="102473at2"/>
<proteinExistence type="predicted"/>
<dbReference type="Proteomes" id="UP000228754">
    <property type="component" value="Unassembled WGS sequence"/>
</dbReference>
<comment type="caution">
    <text evidence="2">The sequence shown here is derived from an EMBL/GenBank/DDBJ whole genome shotgun (WGS) entry which is preliminary data.</text>
</comment>
<dbReference type="InterPro" id="IPR003692">
    <property type="entry name" value="Hydantoinase_B"/>
</dbReference>